<dbReference type="FunFam" id="3.40.50.720:FF:000105">
    <property type="entry name" value="Pyrroline-5-carboxylate reductase"/>
    <property type="match status" value="1"/>
</dbReference>
<dbReference type="FunFam" id="1.10.3730.10:FF:000001">
    <property type="entry name" value="Pyrroline-5-carboxylate reductase"/>
    <property type="match status" value="1"/>
</dbReference>
<dbReference type="NCBIfam" id="TIGR00112">
    <property type="entry name" value="proC"/>
    <property type="match status" value="1"/>
</dbReference>
<evidence type="ECO:0000256" key="12">
    <source>
        <dbReference type="PIRSR" id="PIRSR000193-1"/>
    </source>
</evidence>
<dbReference type="SUPFAM" id="SSF48179">
    <property type="entry name" value="6-phosphogluconate dehydrogenase C-terminal domain-like"/>
    <property type="match status" value="1"/>
</dbReference>
<evidence type="ECO:0000256" key="8">
    <source>
        <dbReference type="ARBA" id="ARBA00050547"/>
    </source>
</evidence>
<evidence type="ECO:0000256" key="7">
    <source>
        <dbReference type="ARBA" id="ARBA00023002"/>
    </source>
</evidence>
<keyword evidence="4 10" id="KW-0028">Amino-acid biosynthesis</keyword>
<comment type="catalytic activity">
    <reaction evidence="9 10">
        <text>L-proline + NADP(+) = (S)-1-pyrroline-5-carboxylate + NADPH + 2 H(+)</text>
        <dbReference type="Rhea" id="RHEA:14109"/>
        <dbReference type="ChEBI" id="CHEBI:15378"/>
        <dbReference type="ChEBI" id="CHEBI:17388"/>
        <dbReference type="ChEBI" id="CHEBI:57783"/>
        <dbReference type="ChEBI" id="CHEBI:58349"/>
        <dbReference type="ChEBI" id="CHEBI:60039"/>
        <dbReference type="EC" id="1.5.1.2"/>
    </reaction>
</comment>
<dbReference type="RefSeq" id="WP_085757841.1">
    <property type="nucleotide sequence ID" value="NZ_CP019343.1"/>
</dbReference>
<dbReference type="EC" id="1.5.1.2" evidence="10 11"/>
<dbReference type="Gene3D" id="3.40.50.720">
    <property type="entry name" value="NAD(P)-binding Rossmann-like Domain"/>
    <property type="match status" value="1"/>
</dbReference>
<comment type="function">
    <text evidence="10">Catalyzes the reduction of 1-pyrroline-5-carboxylate (PCA) to L-proline.</text>
</comment>
<dbReference type="InterPro" id="IPR036291">
    <property type="entry name" value="NAD(P)-bd_dom_sf"/>
</dbReference>
<evidence type="ECO:0000313" key="16">
    <source>
        <dbReference type="Proteomes" id="UP000193450"/>
    </source>
</evidence>
<keyword evidence="7 10" id="KW-0560">Oxidoreductase</keyword>
<dbReference type="HAMAP" id="MF_01925">
    <property type="entry name" value="P5C_reductase"/>
    <property type="match status" value="1"/>
</dbReference>
<dbReference type="GO" id="GO:0005737">
    <property type="term" value="C:cytoplasm"/>
    <property type="evidence" value="ECO:0007669"/>
    <property type="project" value="UniProtKB-SubCell"/>
</dbReference>
<dbReference type="InterPro" id="IPR000304">
    <property type="entry name" value="Pyrroline-COOH_reductase"/>
</dbReference>
<comment type="catalytic activity">
    <reaction evidence="8 10">
        <text>L-proline + NAD(+) = (S)-1-pyrroline-5-carboxylate + NADH + 2 H(+)</text>
        <dbReference type="Rhea" id="RHEA:14105"/>
        <dbReference type="ChEBI" id="CHEBI:15378"/>
        <dbReference type="ChEBI" id="CHEBI:17388"/>
        <dbReference type="ChEBI" id="CHEBI:57540"/>
        <dbReference type="ChEBI" id="CHEBI:57945"/>
        <dbReference type="ChEBI" id="CHEBI:60039"/>
        <dbReference type="EC" id="1.5.1.2"/>
    </reaction>
</comment>
<sequence>MSNPNIAFIGAGNMASSIIGGLVAKGFDASAITASDPYPESLANLQKVAPVNITDNNHQAIAHADVVVLAVKPQVMKPVLEELASSAQQHKPLIISIAAGIESSSLDKWLGGAMPIVRCMPNTPALVQSGATALFANSKVTGEQKTLADTILRAVGIALWVDQESALDAVTAVSGSGPAYFFLVMEAMQAAGEQLGLSADVAKQLTLQTALGAAQMAIASDVETDELRRRVTSPGGTTAEAIKVFEDEGLRQTFNRALVACRDRSEELAKIMDSDS</sequence>
<accession>A0A1X9NCT9</accession>
<dbReference type="InterPro" id="IPR029036">
    <property type="entry name" value="P5CR_dimer"/>
</dbReference>
<comment type="pathway">
    <text evidence="1 10">Amino-acid biosynthesis; L-proline biosynthesis; L-proline from L-glutamate 5-semialdehyde: step 1/1.</text>
</comment>
<feature type="binding site" evidence="12">
    <location>
        <begin position="9"/>
        <end position="14"/>
    </location>
    <ligand>
        <name>NADP(+)</name>
        <dbReference type="ChEBI" id="CHEBI:58349"/>
    </ligand>
</feature>
<evidence type="ECO:0000256" key="9">
    <source>
        <dbReference type="ARBA" id="ARBA00052690"/>
    </source>
</evidence>
<feature type="binding site" evidence="12">
    <location>
        <position position="57"/>
    </location>
    <ligand>
        <name>NADPH</name>
        <dbReference type="ChEBI" id="CHEBI:57783"/>
    </ligand>
</feature>
<dbReference type="PIRSF" id="PIRSF000193">
    <property type="entry name" value="Pyrrol-5-carb_rd"/>
    <property type="match status" value="1"/>
</dbReference>
<feature type="binding site" evidence="12">
    <location>
        <begin position="70"/>
        <end position="73"/>
    </location>
    <ligand>
        <name>NADP(+)</name>
        <dbReference type="ChEBI" id="CHEBI:58349"/>
    </ligand>
</feature>
<evidence type="ECO:0000256" key="10">
    <source>
        <dbReference type="HAMAP-Rule" id="MF_01925"/>
    </source>
</evidence>
<evidence type="ECO:0000259" key="14">
    <source>
        <dbReference type="Pfam" id="PF14748"/>
    </source>
</evidence>
<comment type="subcellular location">
    <subcellularLocation>
        <location evidence="10">Cytoplasm</location>
    </subcellularLocation>
</comment>
<keyword evidence="16" id="KW-1185">Reference proteome</keyword>
<feature type="domain" description="Pyrroline-5-carboxylate reductase dimerisation" evidence="14">
    <location>
        <begin position="164"/>
        <end position="268"/>
    </location>
</feature>
<proteinExistence type="inferred from homology"/>
<dbReference type="EMBL" id="CP019343">
    <property type="protein sequence ID" value="ARN73725.1"/>
    <property type="molecule type" value="Genomic_DNA"/>
</dbReference>
<dbReference type="STRING" id="716816.BST96_06120"/>
<dbReference type="InterPro" id="IPR008927">
    <property type="entry name" value="6-PGluconate_DH-like_C_sf"/>
</dbReference>
<dbReference type="Gene3D" id="1.10.3730.10">
    <property type="entry name" value="ProC C-terminal domain-like"/>
    <property type="match status" value="1"/>
</dbReference>
<dbReference type="InterPro" id="IPR028939">
    <property type="entry name" value="P5C_Rdtase_cat_N"/>
</dbReference>
<reference evidence="15 16" key="1">
    <citation type="submission" date="2016-11" db="EMBL/GenBank/DDBJ databases">
        <title>Trade-off between light-utilization and light-protection in marine flavobacteria.</title>
        <authorList>
            <person name="Kumagai Y."/>
        </authorList>
    </citation>
    <scope>NUCLEOTIDE SEQUENCE [LARGE SCALE GENOMIC DNA]</scope>
    <source>
        <strain evidence="15 16">NBRC 107125</strain>
    </source>
</reference>
<comment type="similarity">
    <text evidence="2 10">Belongs to the pyrroline-5-carboxylate reductase family.</text>
</comment>
<organism evidence="15 16">
    <name type="scientific">Oceanicoccus sagamiensis</name>
    <dbReference type="NCBI Taxonomy" id="716816"/>
    <lineage>
        <taxon>Bacteria</taxon>
        <taxon>Pseudomonadati</taxon>
        <taxon>Pseudomonadota</taxon>
        <taxon>Gammaproteobacteria</taxon>
        <taxon>Cellvibrionales</taxon>
        <taxon>Spongiibacteraceae</taxon>
        <taxon>Oceanicoccus</taxon>
    </lineage>
</organism>
<evidence type="ECO:0000259" key="13">
    <source>
        <dbReference type="Pfam" id="PF03807"/>
    </source>
</evidence>
<dbReference type="GO" id="GO:0055129">
    <property type="term" value="P:L-proline biosynthetic process"/>
    <property type="evidence" value="ECO:0007669"/>
    <property type="project" value="UniProtKB-UniRule"/>
</dbReference>
<dbReference type="Pfam" id="PF14748">
    <property type="entry name" value="P5CR_dimer"/>
    <property type="match status" value="1"/>
</dbReference>
<dbReference type="PANTHER" id="PTHR11645">
    <property type="entry name" value="PYRROLINE-5-CARBOXYLATE REDUCTASE"/>
    <property type="match status" value="1"/>
</dbReference>
<name>A0A1X9NCT9_9GAMM</name>
<evidence type="ECO:0000313" key="15">
    <source>
        <dbReference type="EMBL" id="ARN73725.1"/>
    </source>
</evidence>
<keyword evidence="5 10" id="KW-0641">Proline biosynthesis</keyword>
<dbReference type="KEGG" id="osg:BST96_06120"/>
<dbReference type="UniPathway" id="UPA00098">
    <property type="reaction ID" value="UER00361"/>
</dbReference>
<dbReference type="Pfam" id="PF03807">
    <property type="entry name" value="F420_oxidored"/>
    <property type="match status" value="1"/>
</dbReference>
<dbReference type="SUPFAM" id="SSF51735">
    <property type="entry name" value="NAD(P)-binding Rossmann-fold domains"/>
    <property type="match status" value="1"/>
</dbReference>
<evidence type="ECO:0000256" key="4">
    <source>
        <dbReference type="ARBA" id="ARBA00022605"/>
    </source>
</evidence>
<evidence type="ECO:0000256" key="5">
    <source>
        <dbReference type="ARBA" id="ARBA00022650"/>
    </source>
</evidence>
<evidence type="ECO:0000256" key="1">
    <source>
        <dbReference type="ARBA" id="ARBA00005205"/>
    </source>
</evidence>
<gene>
    <name evidence="10" type="primary">proC</name>
    <name evidence="15" type="ORF">BST96_06120</name>
</gene>
<evidence type="ECO:0000256" key="11">
    <source>
        <dbReference type="NCBIfam" id="TIGR00112"/>
    </source>
</evidence>
<feature type="domain" description="Pyrroline-5-carboxylate reductase catalytic N-terminal" evidence="13">
    <location>
        <begin position="6"/>
        <end position="100"/>
    </location>
</feature>
<evidence type="ECO:0000256" key="2">
    <source>
        <dbReference type="ARBA" id="ARBA00005525"/>
    </source>
</evidence>
<evidence type="ECO:0000256" key="3">
    <source>
        <dbReference type="ARBA" id="ARBA00022490"/>
    </source>
</evidence>
<protein>
    <recommendedName>
        <fullName evidence="10 11">Pyrroline-5-carboxylate reductase</fullName>
        <shortName evidence="10">P5C reductase</shortName>
        <shortName evidence="10">P5CR</shortName>
        <ecNumber evidence="10 11">1.5.1.2</ecNumber>
    </recommendedName>
    <alternativeName>
        <fullName evidence="10">PCA reductase</fullName>
    </alternativeName>
</protein>
<dbReference type="AlphaFoldDB" id="A0A1X9NCT9"/>
<dbReference type="PANTHER" id="PTHR11645:SF0">
    <property type="entry name" value="PYRROLINE-5-CARBOXYLATE REDUCTASE 3"/>
    <property type="match status" value="1"/>
</dbReference>
<dbReference type="OrthoDB" id="9805754at2"/>
<dbReference type="Proteomes" id="UP000193450">
    <property type="component" value="Chromosome"/>
</dbReference>
<keyword evidence="3 10" id="KW-0963">Cytoplasm</keyword>
<keyword evidence="6 10" id="KW-0521">NADP</keyword>
<dbReference type="GO" id="GO:0004735">
    <property type="term" value="F:pyrroline-5-carboxylate reductase activity"/>
    <property type="evidence" value="ECO:0007669"/>
    <property type="project" value="UniProtKB-UniRule"/>
</dbReference>
<evidence type="ECO:0000256" key="6">
    <source>
        <dbReference type="ARBA" id="ARBA00022857"/>
    </source>
</evidence>